<dbReference type="InterPro" id="IPR020449">
    <property type="entry name" value="Tscrpt_reg_AraC-type_HTH"/>
</dbReference>
<keyword evidence="1" id="KW-0805">Transcription regulation</keyword>
<dbReference type="PANTHER" id="PTHR43280:SF28">
    <property type="entry name" value="HTH-TYPE TRANSCRIPTIONAL ACTIVATOR RHAS"/>
    <property type="match status" value="1"/>
</dbReference>
<organism evidence="5 6">
    <name type="scientific">Cytobacillus depressus</name>
    <dbReference type="NCBI Taxonomy" id="1602942"/>
    <lineage>
        <taxon>Bacteria</taxon>
        <taxon>Bacillati</taxon>
        <taxon>Bacillota</taxon>
        <taxon>Bacilli</taxon>
        <taxon>Bacillales</taxon>
        <taxon>Bacillaceae</taxon>
        <taxon>Cytobacillus</taxon>
    </lineage>
</organism>
<keyword evidence="6" id="KW-1185">Reference proteome</keyword>
<dbReference type="GO" id="GO:0003700">
    <property type="term" value="F:DNA-binding transcription factor activity"/>
    <property type="evidence" value="ECO:0007669"/>
    <property type="project" value="InterPro"/>
</dbReference>
<proteinExistence type="predicted"/>
<dbReference type="EMBL" id="WBOS01000017">
    <property type="protein sequence ID" value="KAB2329716.1"/>
    <property type="molecule type" value="Genomic_DNA"/>
</dbReference>
<feature type="domain" description="HTH araC/xylS-type" evidence="4">
    <location>
        <begin position="426"/>
        <end position="524"/>
    </location>
</feature>
<dbReference type="InterPro" id="IPR009057">
    <property type="entry name" value="Homeodomain-like_sf"/>
</dbReference>
<accession>A0A6L3UZ62</accession>
<dbReference type="PROSITE" id="PS01124">
    <property type="entry name" value="HTH_ARAC_FAMILY_2"/>
    <property type="match status" value="1"/>
</dbReference>
<keyword evidence="2 5" id="KW-0238">DNA-binding</keyword>
<dbReference type="OrthoDB" id="324626at2"/>
<evidence type="ECO:0000313" key="6">
    <source>
        <dbReference type="Proteomes" id="UP000481030"/>
    </source>
</evidence>
<dbReference type="PRINTS" id="PR00032">
    <property type="entry name" value="HTHARAC"/>
</dbReference>
<dbReference type="Pfam" id="PF12833">
    <property type="entry name" value="HTH_18"/>
    <property type="match status" value="1"/>
</dbReference>
<name>A0A6L3UZ62_9BACI</name>
<evidence type="ECO:0000259" key="4">
    <source>
        <dbReference type="PROSITE" id="PS01124"/>
    </source>
</evidence>
<dbReference type="Proteomes" id="UP000481030">
    <property type="component" value="Unassembled WGS sequence"/>
</dbReference>
<dbReference type="InterPro" id="IPR018060">
    <property type="entry name" value="HTH_AraC"/>
</dbReference>
<dbReference type="PANTHER" id="PTHR43280">
    <property type="entry name" value="ARAC-FAMILY TRANSCRIPTIONAL REGULATOR"/>
    <property type="match status" value="1"/>
</dbReference>
<gene>
    <name evidence="5" type="ORF">F7731_21440</name>
</gene>
<dbReference type="SUPFAM" id="SSF46689">
    <property type="entry name" value="Homeodomain-like"/>
    <property type="match status" value="2"/>
</dbReference>
<dbReference type="PROSITE" id="PS00041">
    <property type="entry name" value="HTH_ARAC_FAMILY_1"/>
    <property type="match status" value="1"/>
</dbReference>
<dbReference type="AlphaFoldDB" id="A0A6L3UZ62"/>
<reference evidence="5 6" key="1">
    <citation type="journal article" date="2016" name="Antonie Van Leeuwenhoek">
        <title>Bacillus depressus sp. nov., isolated from soil of a sunflower field.</title>
        <authorList>
            <person name="Wei X."/>
            <person name="Xin D."/>
            <person name="Xin Y."/>
            <person name="Zhang H."/>
            <person name="Wang T."/>
            <person name="Zhang J."/>
        </authorList>
    </citation>
    <scope>NUCLEOTIDE SEQUENCE [LARGE SCALE GENOMIC DNA]</scope>
    <source>
        <strain evidence="5 6">BZ1</strain>
    </source>
</reference>
<evidence type="ECO:0000313" key="5">
    <source>
        <dbReference type="EMBL" id="KAB2329716.1"/>
    </source>
</evidence>
<evidence type="ECO:0000256" key="1">
    <source>
        <dbReference type="ARBA" id="ARBA00023015"/>
    </source>
</evidence>
<dbReference type="GO" id="GO:0043565">
    <property type="term" value="F:sequence-specific DNA binding"/>
    <property type="evidence" value="ECO:0007669"/>
    <property type="project" value="InterPro"/>
</dbReference>
<evidence type="ECO:0000256" key="2">
    <source>
        <dbReference type="ARBA" id="ARBA00023125"/>
    </source>
</evidence>
<dbReference type="InterPro" id="IPR041522">
    <property type="entry name" value="CdaR_GGDEF"/>
</dbReference>
<keyword evidence="3" id="KW-0804">Transcription</keyword>
<sequence length="537" mass="61628">MVMKNNILIVTEDKSLFTIVQHVNELLGSPFFLKKAKDNEKPSRASIVLLDLDHITEKQMAVFNGFSYLVAIKEYFQHDEIRKLFKKGAFDCLKKPVTEEDFYKLFQDITKTQQHSLFSSGKSEQEELAKDDLKMSLAYDLIFGNVKHSKKIWDRSQFAGLSTIPNTCLTICIDDFYRLMKNKSEIWRQSIRNEIIDSVHVYFAENRVEEKIVIINGPEKVVVLLSLPVQNNVLEYRNISISCAEKMKQIIKECTGHSVTIGVGNYYEDARNLHLSYQESLQALENKFFTGSNTVIHINDVDPFTNEMYLLQMNEIMIMANQLTMGDVESVKSSLNRVINMISSQINISPKLFKIQTLDLLSTLSQAAINGGAHVKEVLTTQLHYAKELLALENLDQICQWLHEVIDQLLDLILSNHNESSIKSVQKALFYINNHFTEEISLESVANQVHLSTNYFSHIFKKTTGSSFIEYLTHLRMDKAQSLLMDLTCTIYQISCDVGYSNPRYFSRVFKSYFGVTPSEFRNSMLVTNIAKKVKTS</sequence>
<dbReference type="InterPro" id="IPR018062">
    <property type="entry name" value="HTH_AraC-typ_CS"/>
</dbReference>
<dbReference type="SMART" id="SM00342">
    <property type="entry name" value="HTH_ARAC"/>
    <property type="match status" value="1"/>
</dbReference>
<dbReference type="Gene3D" id="1.10.10.60">
    <property type="entry name" value="Homeodomain-like"/>
    <property type="match status" value="2"/>
</dbReference>
<protein>
    <submittedName>
        <fullName evidence="5">DNA-binding response regulator</fullName>
    </submittedName>
</protein>
<dbReference type="Pfam" id="PF17853">
    <property type="entry name" value="GGDEF_2"/>
    <property type="match status" value="1"/>
</dbReference>
<evidence type="ECO:0000256" key="3">
    <source>
        <dbReference type="ARBA" id="ARBA00023163"/>
    </source>
</evidence>
<comment type="caution">
    <text evidence="5">The sequence shown here is derived from an EMBL/GenBank/DDBJ whole genome shotgun (WGS) entry which is preliminary data.</text>
</comment>